<dbReference type="InterPro" id="IPR036388">
    <property type="entry name" value="WH-like_DNA-bd_sf"/>
</dbReference>
<dbReference type="EMBL" id="LMTZ01000168">
    <property type="protein sequence ID" value="KST61894.1"/>
    <property type="molecule type" value="Genomic_DNA"/>
</dbReference>
<dbReference type="GO" id="GO:0003677">
    <property type="term" value="F:DNA binding"/>
    <property type="evidence" value="ECO:0007669"/>
    <property type="project" value="UniProtKB-KW"/>
</dbReference>
<dbReference type="SUPFAM" id="SSF46785">
    <property type="entry name" value="Winged helix' DNA-binding domain"/>
    <property type="match status" value="1"/>
</dbReference>
<organism evidence="6 7">
    <name type="scientific">Mastigocoleus testarum BC008</name>
    <dbReference type="NCBI Taxonomy" id="371196"/>
    <lineage>
        <taxon>Bacteria</taxon>
        <taxon>Bacillati</taxon>
        <taxon>Cyanobacteriota</taxon>
        <taxon>Cyanophyceae</taxon>
        <taxon>Nostocales</taxon>
        <taxon>Hapalosiphonaceae</taxon>
        <taxon>Mastigocoleus</taxon>
    </lineage>
</organism>
<accession>A0A0V7ZC56</accession>
<protein>
    <submittedName>
        <fullName evidence="6">LysR family transcriptional regulator</fullName>
    </submittedName>
</protein>
<dbReference type="Pfam" id="PF00126">
    <property type="entry name" value="HTH_1"/>
    <property type="match status" value="1"/>
</dbReference>
<dbReference type="FunFam" id="1.10.10.10:FF:000001">
    <property type="entry name" value="LysR family transcriptional regulator"/>
    <property type="match status" value="1"/>
</dbReference>
<dbReference type="CDD" id="cd08414">
    <property type="entry name" value="PBP2_LTTR_aromatics_like"/>
    <property type="match status" value="1"/>
</dbReference>
<comment type="caution">
    <text evidence="6">The sequence shown here is derived from an EMBL/GenBank/DDBJ whole genome shotgun (WGS) entry which is preliminary data.</text>
</comment>
<dbReference type="PANTHER" id="PTHR30346:SF0">
    <property type="entry name" value="HCA OPERON TRANSCRIPTIONAL ACTIVATOR HCAR"/>
    <property type="match status" value="1"/>
</dbReference>
<evidence type="ECO:0000313" key="6">
    <source>
        <dbReference type="EMBL" id="KST61894.1"/>
    </source>
</evidence>
<feature type="domain" description="HTH lysR-type" evidence="5">
    <location>
        <begin position="1"/>
        <end position="58"/>
    </location>
</feature>
<dbReference type="OrthoDB" id="9803735at2"/>
<evidence type="ECO:0000259" key="5">
    <source>
        <dbReference type="PROSITE" id="PS50931"/>
    </source>
</evidence>
<dbReference type="InterPro" id="IPR000847">
    <property type="entry name" value="LysR_HTH_N"/>
</dbReference>
<dbReference type="SUPFAM" id="SSF53850">
    <property type="entry name" value="Periplasmic binding protein-like II"/>
    <property type="match status" value="1"/>
</dbReference>
<dbReference type="AlphaFoldDB" id="A0A0V7ZC56"/>
<keyword evidence="3" id="KW-0238">DNA-binding</keyword>
<comment type="similarity">
    <text evidence="1">Belongs to the LysR transcriptional regulatory family.</text>
</comment>
<reference evidence="6 7" key="1">
    <citation type="journal article" date="2015" name="Genome Announc.">
        <title>Draft Genome of the Euendolithic (true boring) Cyanobacterium Mastigocoleus testarum strain BC008.</title>
        <authorList>
            <person name="Guida B.S."/>
            <person name="Garcia-Pichel F."/>
        </authorList>
    </citation>
    <scope>NUCLEOTIDE SEQUENCE [LARGE SCALE GENOMIC DNA]</scope>
    <source>
        <strain evidence="6 7">BC008</strain>
    </source>
</reference>
<evidence type="ECO:0000256" key="2">
    <source>
        <dbReference type="ARBA" id="ARBA00023015"/>
    </source>
</evidence>
<keyword evidence="2" id="KW-0805">Transcription regulation</keyword>
<dbReference type="Pfam" id="PF03466">
    <property type="entry name" value="LysR_substrate"/>
    <property type="match status" value="1"/>
</dbReference>
<name>A0A0V7ZC56_9CYAN</name>
<evidence type="ECO:0000256" key="3">
    <source>
        <dbReference type="ARBA" id="ARBA00023125"/>
    </source>
</evidence>
<dbReference type="Gene3D" id="3.40.190.10">
    <property type="entry name" value="Periplasmic binding protein-like II"/>
    <property type="match status" value="2"/>
</dbReference>
<evidence type="ECO:0000313" key="7">
    <source>
        <dbReference type="Proteomes" id="UP000053372"/>
    </source>
</evidence>
<evidence type="ECO:0000256" key="4">
    <source>
        <dbReference type="ARBA" id="ARBA00023163"/>
    </source>
</evidence>
<gene>
    <name evidence="6" type="ORF">BC008_07565</name>
</gene>
<dbReference type="PANTHER" id="PTHR30346">
    <property type="entry name" value="TRANSCRIPTIONAL DUAL REGULATOR HCAR-RELATED"/>
    <property type="match status" value="1"/>
</dbReference>
<evidence type="ECO:0000256" key="1">
    <source>
        <dbReference type="ARBA" id="ARBA00009437"/>
    </source>
</evidence>
<dbReference type="Gene3D" id="1.10.10.10">
    <property type="entry name" value="Winged helix-like DNA-binding domain superfamily/Winged helix DNA-binding domain"/>
    <property type="match status" value="1"/>
</dbReference>
<dbReference type="Proteomes" id="UP000053372">
    <property type="component" value="Unassembled WGS sequence"/>
</dbReference>
<dbReference type="GO" id="GO:0003700">
    <property type="term" value="F:DNA-binding transcription factor activity"/>
    <property type="evidence" value="ECO:0007669"/>
    <property type="project" value="InterPro"/>
</dbReference>
<dbReference type="PRINTS" id="PR00039">
    <property type="entry name" value="HTHLYSR"/>
</dbReference>
<dbReference type="InterPro" id="IPR005119">
    <property type="entry name" value="LysR_subst-bd"/>
</dbReference>
<keyword evidence="4" id="KW-0804">Transcription</keyword>
<dbReference type="GO" id="GO:0032993">
    <property type="term" value="C:protein-DNA complex"/>
    <property type="evidence" value="ECO:0007669"/>
    <property type="project" value="TreeGrafter"/>
</dbReference>
<dbReference type="PROSITE" id="PS50931">
    <property type="entry name" value="HTH_LYSR"/>
    <property type="match status" value="1"/>
</dbReference>
<dbReference type="InterPro" id="IPR036390">
    <property type="entry name" value="WH_DNA-bd_sf"/>
</dbReference>
<sequence>MELRQLQYFLAVAEELSFIRAAERLQMAQPPLSRQIRQLEIELGIELFYRTKRRVELTNGGQAFVVEANQILARIEQGIRVAQRASRGEIGQLTIGFEGSSTYDVIPKSLKIYRDRFPQVDLAVFAMTTEEQIEALFKGDIELGFVVSPLNDNRLTIETILSESLVVALPENHPLVTQSEVEVEQLENEAFITFQRNRGCGIYDRIIAVCQNAGFSPRVIQEADEMQVILGFVAAGLGISLLSASVENFHRPGVTYRKLHSSTPKVSLALAWRKENSSVVRQNFIQVVKEF</sequence>
<dbReference type="RefSeq" id="WP_027842378.1">
    <property type="nucleotide sequence ID" value="NZ_LMTZ01000168.1"/>
</dbReference>
<keyword evidence="7" id="KW-1185">Reference proteome</keyword>
<proteinExistence type="inferred from homology"/>